<feature type="compositionally biased region" description="Basic and acidic residues" evidence="1">
    <location>
        <begin position="428"/>
        <end position="440"/>
    </location>
</feature>
<sequence>MRGPEFSGSYLWSSIFGPGVGADADDVTTDVGRQSPSAPVHPKRVAQSAAGFLTWLGAHNQLMGKEIRIYPMIMGRVRCLISSVDSRLSSGVYAYLSERSMSLWGFDGGENTLSTWSSLSQFDEMVWNEFGENGDHVVSDPNGNQISWMENGESRKKVVRDVSANGVSNRDSSTPRVGSDRCIETSGLDQPVEEKDISKRGGAPRPEMLPGGTWSDLGSVVDLPLESQPFDSGSLPVPQQTTDMPGNADVKDRSVSMLSDDVQLYIGEEDGSMVTDPFSLTEIGSQAGEMELFGDGNNTSKTESLLDLGWANIGNLDDMDKLFRNNDTSFEPVMGGNTDSLEWPSSPTSVSNSGQELQMEKENLEESKTAVVKVEAATSEKKIEVISCAVSSGEAQASVGFRESCDVASPKSSGPQKSASAQQLSARGPEKNEHTRESKAQRPRRHAANKKRTEDRLKRGTSYRKLSPGPPYALPHGEVMPLRMPGPPLHPQRGPPPLQMYPPVPGMMSLPPHQFQMPQNVPYIQVGYPVHHMPMVPSKLMPHMQYPQPMFVDMQSASNHQQRPPNQHVSPMPSPLAPKVPFQVPGSMEQQQQQLQAHPSFDPSCRPPAASPSMTPQEKLEKLRWRQQMQARIAVEQQQQQLLASQSSGGGGMEPLVFLRQQQASSQSLVPGQQGRMSGEPGNDIIQRRLVPAVGAQTASEESEEDSSLEGSVLRQLEMTISQLDIGTRLVIRNALYRLARSARKRRAAGVENGCSSQSSGERNSGNNAMESSTASDSPSCRGSRATSMSEMETETNPIDRTIAKLLFYKPQPQYLPGPMYIADNPPYSGLPQMTAGVPNAPWGWSSAAVPPNNGVGPPGPPAMSASLAWGGKPDENPVPNSGWAPLPVMNGYTPVFPGYHMDTRFGAAVPVSTVRNMSFANAPQPEIKEEPSRSPVLAVQNETCPSTVHVVGNSTQVNNMSNPGTVGHTLVKPQEMEFKEEGGPTAMDTVGDHPLSSNPFLPDSLQSGDISSSGLEEMSCVRQFNSTTDSEQAFGQGNETPCITEDPAQFLTSAQDEVRDVDEKQELETLKSFNKKKVHLVRTFQNGRTPFRTGMAFISVHKSLTRWKKVQPRCFLRVKKIRSTVLEVTSPECTRRQASISCLWRFDWEAHNSAKILNYEASETRSYLEGVAGGSKKLVPAFFELSALRSITSSSCLRL</sequence>
<feature type="region of interest" description="Disordered" evidence="1">
    <location>
        <begin position="556"/>
        <end position="624"/>
    </location>
</feature>
<dbReference type="Proteomes" id="UP001605036">
    <property type="component" value="Unassembled WGS sequence"/>
</dbReference>
<feature type="compositionally biased region" description="Polar residues" evidence="1">
    <location>
        <begin position="556"/>
        <end position="569"/>
    </location>
</feature>
<feature type="region of interest" description="Disordered" evidence="1">
    <location>
        <begin position="663"/>
        <end position="684"/>
    </location>
</feature>
<feature type="compositionally biased region" description="Polar residues" evidence="1">
    <location>
        <begin position="337"/>
        <end position="356"/>
    </location>
</feature>
<reference evidence="2 3" key="1">
    <citation type="submission" date="2024-09" db="EMBL/GenBank/DDBJ databases">
        <title>Chromosome-scale assembly of Riccia fluitans.</title>
        <authorList>
            <person name="Paukszto L."/>
            <person name="Sawicki J."/>
            <person name="Karawczyk K."/>
            <person name="Piernik-Szablinska J."/>
            <person name="Szczecinska M."/>
            <person name="Mazdziarz M."/>
        </authorList>
    </citation>
    <scope>NUCLEOTIDE SEQUENCE [LARGE SCALE GENOMIC DNA]</scope>
    <source>
        <strain evidence="2">Rf_01</strain>
        <tissue evidence="2">Aerial parts of the thallus</tissue>
    </source>
</reference>
<feature type="compositionally biased region" description="Polar residues" evidence="1">
    <location>
        <begin position="754"/>
        <end position="795"/>
    </location>
</feature>
<keyword evidence="3" id="KW-1185">Reference proteome</keyword>
<protein>
    <submittedName>
        <fullName evidence="2">Uncharacterized protein</fullName>
    </submittedName>
</protein>
<feature type="compositionally biased region" description="Basic residues" evidence="1">
    <location>
        <begin position="441"/>
        <end position="450"/>
    </location>
</feature>
<dbReference type="PANTHER" id="PTHR33334:SF5">
    <property type="entry name" value="PROTEIN LNK2"/>
    <property type="match status" value="1"/>
</dbReference>
<feature type="region of interest" description="Disordered" evidence="1">
    <location>
        <begin position="747"/>
        <end position="795"/>
    </location>
</feature>
<organism evidence="2 3">
    <name type="scientific">Riccia fluitans</name>
    <dbReference type="NCBI Taxonomy" id="41844"/>
    <lineage>
        <taxon>Eukaryota</taxon>
        <taxon>Viridiplantae</taxon>
        <taxon>Streptophyta</taxon>
        <taxon>Embryophyta</taxon>
        <taxon>Marchantiophyta</taxon>
        <taxon>Marchantiopsida</taxon>
        <taxon>Marchantiidae</taxon>
        <taxon>Marchantiales</taxon>
        <taxon>Ricciaceae</taxon>
        <taxon>Riccia</taxon>
    </lineage>
</organism>
<feature type="compositionally biased region" description="Polar residues" evidence="1">
    <location>
        <begin position="165"/>
        <end position="176"/>
    </location>
</feature>
<feature type="compositionally biased region" description="Polar residues" evidence="1">
    <location>
        <begin position="588"/>
        <end position="597"/>
    </location>
</feature>
<feature type="compositionally biased region" description="Polar residues" evidence="1">
    <location>
        <begin position="410"/>
        <end position="425"/>
    </location>
</feature>
<dbReference type="PANTHER" id="PTHR33334">
    <property type="entry name" value="PROTEIN LNK1"/>
    <property type="match status" value="1"/>
</dbReference>
<feature type="region of interest" description="Disordered" evidence="1">
    <location>
        <begin position="337"/>
        <end position="364"/>
    </location>
</feature>
<evidence type="ECO:0000313" key="2">
    <source>
        <dbReference type="EMBL" id="KAL2649672.1"/>
    </source>
</evidence>
<dbReference type="AlphaFoldDB" id="A0ABD1ZF23"/>
<comment type="caution">
    <text evidence="2">The sequence shown here is derived from an EMBL/GenBank/DDBJ whole genome shotgun (WGS) entry which is preliminary data.</text>
</comment>
<accession>A0ABD1ZF23</accession>
<evidence type="ECO:0000313" key="3">
    <source>
        <dbReference type="Proteomes" id="UP001605036"/>
    </source>
</evidence>
<feature type="region of interest" description="Disordered" evidence="1">
    <location>
        <begin position="160"/>
        <end position="217"/>
    </location>
</feature>
<gene>
    <name evidence="2" type="ORF">R1flu_017800</name>
</gene>
<name>A0ABD1ZF23_9MARC</name>
<dbReference type="InterPro" id="IPR039928">
    <property type="entry name" value="LNK"/>
</dbReference>
<dbReference type="EMBL" id="JBHFFA010000001">
    <property type="protein sequence ID" value="KAL2649672.1"/>
    <property type="molecule type" value="Genomic_DNA"/>
</dbReference>
<evidence type="ECO:0000256" key="1">
    <source>
        <dbReference type="SAM" id="MobiDB-lite"/>
    </source>
</evidence>
<proteinExistence type="predicted"/>
<feature type="region of interest" description="Disordered" evidence="1">
    <location>
        <begin position="405"/>
        <end position="477"/>
    </location>
</feature>